<dbReference type="EMBL" id="HG994588">
    <property type="protein sequence ID" value="CAF3034884.1"/>
    <property type="molecule type" value="Genomic_DNA"/>
</dbReference>
<protein>
    <submittedName>
        <fullName evidence="2">(salmon louse) hypothetical protein</fullName>
    </submittedName>
</protein>
<evidence type="ECO:0000313" key="2">
    <source>
        <dbReference type="EMBL" id="CAF3034884.1"/>
    </source>
</evidence>
<evidence type="ECO:0000313" key="3">
    <source>
        <dbReference type="Proteomes" id="UP000675881"/>
    </source>
</evidence>
<feature type="region of interest" description="Disordered" evidence="1">
    <location>
        <begin position="73"/>
        <end position="117"/>
    </location>
</feature>
<gene>
    <name evidence="2" type="ORF">LSAA_15159</name>
</gene>
<sequence>MSNFYILLLSFSIDQSKSNWATRIVTKIINQIVTVPPLTKNSIIIFKNMNYGLAPYKTMVEAQSNQTILKFKKSHALNRKESNTSSTISNSTSMTPLKQSSLNKTKQITVSHHSSLESTPISNNIKAAVSHHGQVNSSTKAFLLTTLLGIHGNKTRDKLHRHHHHRHRHHRSKHHRKYQIHKNTTITTTTTKQKSPALKNRQPLRILY</sequence>
<organism evidence="2 3">
    <name type="scientific">Lepeophtheirus salmonis</name>
    <name type="common">Salmon louse</name>
    <name type="synonym">Caligus salmonis</name>
    <dbReference type="NCBI Taxonomy" id="72036"/>
    <lineage>
        <taxon>Eukaryota</taxon>
        <taxon>Metazoa</taxon>
        <taxon>Ecdysozoa</taxon>
        <taxon>Arthropoda</taxon>
        <taxon>Crustacea</taxon>
        <taxon>Multicrustacea</taxon>
        <taxon>Hexanauplia</taxon>
        <taxon>Copepoda</taxon>
        <taxon>Siphonostomatoida</taxon>
        <taxon>Caligidae</taxon>
        <taxon>Lepeophtheirus</taxon>
    </lineage>
</organism>
<name>A0A7R8D5D9_LEPSM</name>
<evidence type="ECO:0000256" key="1">
    <source>
        <dbReference type="SAM" id="MobiDB-lite"/>
    </source>
</evidence>
<reference evidence="2" key="1">
    <citation type="submission" date="2021-02" db="EMBL/GenBank/DDBJ databases">
        <authorList>
            <person name="Bekaert M."/>
        </authorList>
    </citation>
    <scope>NUCLEOTIDE SEQUENCE</scope>
    <source>
        <strain evidence="2">IoA-00</strain>
    </source>
</reference>
<feature type="compositionally biased region" description="Polar residues" evidence="1">
    <location>
        <begin position="96"/>
        <end position="117"/>
    </location>
</feature>
<keyword evidence="3" id="KW-1185">Reference proteome</keyword>
<dbReference type="Proteomes" id="UP000675881">
    <property type="component" value="Chromosome 9"/>
</dbReference>
<feature type="region of interest" description="Disordered" evidence="1">
    <location>
        <begin position="157"/>
        <end position="208"/>
    </location>
</feature>
<accession>A0A7R8D5D9</accession>
<feature type="compositionally biased region" description="Basic residues" evidence="1">
    <location>
        <begin position="157"/>
        <end position="180"/>
    </location>
</feature>
<proteinExistence type="predicted"/>
<feature type="compositionally biased region" description="Low complexity" evidence="1">
    <location>
        <begin position="83"/>
        <end position="95"/>
    </location>
</feature>
<dbReference type="AlphaFoldDB" id="A0A7R8D5D9"/>